<dbReference type="Proteomes" id="UP000246145">
    <property type="component" value="Unassembled WGS sequence"/>
</dbReference>
<dbReference type="RefSeq" id="WP_017522976.1">
    <property type="nucleotide sequence ID" value="NZ_JACCEX010000002.1"/>
</dbReference>
<sequence length="56" mass="6340">MSATQKTLAPYRTWKVKPYSLPLETRLAQERAQQAQPPMISLHSSKQSKKEEKAAA</sequence>
<accession>A0A2U1CN70</accession>
<organism evidence="2 3">
    <name type="scientific">Pusillimonas noertemannii</name>
    <dbReference type="NCBI Taxonomy" id="305977"/>
    <lineage>
        <taxon>Bacteria</taxon>
        <taxon>Pseudomonadati</taxon>
        <taxon>Pseudomonadota</taxon>
        <taxon>Betaproteobacteria</taxon>
        <taxon>Burkholderiales</taxon>
        <taxon>Alcaligenaceae</taxon>
        <taxon>Pusillimonas</taxon>
    </lineage>
</organism>
<comment type="caution">
    <text evidence="2">The sequence shown here is derived from an EMBL/GenBank/DDBJ whole genome shotgun (WGS) entry which is preliminary data.</text>
</comment>
<reference evidence="2 3" key="1">
    <citation type="submission" date="2018-04" db="EMBL/GenBank/DDBJ databases">
        <title>Genomic Encyclopedia of Type Strains, Phase IV (KMG-IV): sequencing the most valuable type-strain genomes for metagenomic binning, comparative biology and taxonomic classification.</title>
        <authorList>
            <person name="Goeker M."/>
        </authorList>
    </citation>
    <scope>NUCLEOTIDE SEQUENCE [LARGE SCALE GENOMIC DNA]</scope>
    <source>
        <strain evidence="2 3">DSM 10065</strain>
    </source>
</reference>
<feature type="region of interest" description="Disordered" evidence="1">
    <location>
        <begin position="27"/>
        <end position="56"/>
    </location>
</feature>
<gene>
    <name evidence="2" type="ORF">C7440_1877</name>
</gene>
<protein>
    <submittedName>
        <fullName evidence="2">Uncharacterized protein</fullName>
    </submittedName>
</protein>
<evidence type="ECO:0000256" key="1">
    <source>
        <dbReference type="SAM" id="MobiDB-lite"/>
    </source>
</evidence>
<proteinExistence type="predicted"/>
<dbReference type="EMBL" id="QEKO01000002">
    <property type="protein sequence ID" value="PVY62384.1"/>
    <property type="molecule type" value="Genomic_DNA"/>
</dbReference>
<evidence type="ECO:0000313" key="3">
    <source>
        <dbReference type="Proteomes" id="UP000246145"/>
    </source>
</evidence>
<name>A0A2U1CN70_9BURK</name>
<keyword evidence="3" id="KW-1185">Reference proteome</keyword>
<evidence type="ECO:0000313" key="2">
    <source>
        <dbReference type="EMBL" id="PVY62384.1"/>
    </source>
</evidence>
<dbReference type="AlphaFoldDB" id="A0A2U1CN70"/>